<name>A0A8H3D551_9AGAM</name>
<dbReference type="Proteomes" id="UP000663853">
    <property type="component" value="Unassembled WGS sequence"/>
</dbReference>
<dbReference type="InterPro" id="IPR006175">
    <property type="entry name" value="YjgF/YER057c/UK114"/>
</dbReference>
<dbReference type="EMBL" id="CAJMXA010003771">
    <property type="protein sequence ID" value="CAE6514985.1"/>
    <property type="molecule type" value="Genomic_DNA"/>
</dbReference>
<dbReference type="InterPro" id="IPR035959">
    <property type="entry name" value="RutC-like_sf"/>
</dbReference>
<gene>
    <name evidence="2" type="ORF">RDB_LOCUS134230</name>
</gene>
<dbReference type="FunFam" id="3.30.1330.40:FF:000001">
    <property type="entry name" value="L-PSP family endoribonuclease"/>
    <property type="match status" value="1"/>
</dbReference>
<dbReference type="NCBIfam" id="TIGR00004">
    <property type="entry name" value="Rid family detoxifying hydrolase"/>
    <property type="match status" value="1"/>
</dbReference>
<dbReference type="PANTHER" id="PTHR11803">
    <property type="entry name" value="2-IMINOBUTANOATE/2-IMINOPROPANOATE DEAMINASE RIDA"/>
    <property type="match status" value="1"/>
</dbReference>
<evidence type="ECO:0000313" key="2">
    <source>
        <dbReference type="EMBL" id="CAE6514985.1"/>
    </source>
</evidence>
<evidence type="ECO:0008006" key="4">
    <source>
        <dbReference type="Google" id="ProtNLM"/>
    </source>
</evidence>
<dbReference type="SUPFAM" id="SSF55298">
    <property type="entry name" value="YjgF-like"/>
    <property type="match status" value="1"/>
</dbReference>
<comment type="caution">
    <text evidence="2">The sequence shown here is derived from an EMBL/GenBank/DDBJ whole genome shotgun (WGS) entry which is preliminary data.</text>
</comment>
<dbReference type="CDD" id="cd00448">
    <property type="entry name" value="YjgF_YER057c_UK114_family"/>
    <property type="match status" value="1"/>
</dbReference>
<protein>
    <recommendedName>
        <fullName evidence="4">YjgF-like protein</fullName>
    </recommendedName>
</protein>
<dbReference type="GO" id="GO:0005739">
    <property type="term" value="C:mitochondrion"/>
    <property type="evidence" value="ECO:0007669"/>
    <property type="project" value="TreeGrafter"/>
</dbReference>
<accession>A0A8H3D551</accession>
<comment type="similarity">
    <text evidence="1">Belongs to the RutC family.</text>
</comment>
<proteinExistence type="inferred from homology"/>
<dbReference type="Pfam" id="PF01042">
    <property type="entry name" value="Ribonuc_L-PSP"/>
    <property type="match status" value="1"/>
</dbReference>
<dbReference type="AlphaFoldDB" id="A0A8H3D551"/>
<evidence type="ECO:0000313" key="3">
    <source>
        <dbReference type="Proteomes" id="UP000663853"/>
    </source>
</evidence>
<dbReference type="InterPro" id="IPR006056">
    <property type="entry name" value="RidA"/>
</dbReference>
<evidence type="ECO:0000256" key="1">
    <source>
        <dbReference type="ARBA" id="ARBA00010552"/>
    </source>
</evidence>
<dbReference type="GO" id="GO:0019239">
    <property type="term" value="F:deaminase activity"/>
    <property type="evidence" value="ECO:0007669"/>
    <property type="project" value="TreeGrafter"/>
</dbReference>
<sequence length="161" mass="17157">MTLRALLRPSLVTPTRRLVRAPAFAPALRLAMSSNALSPVATQDAPSAIGPYSQAIKMGNLVWTSGSIPLVPSTMQVVEGGIKEQTAQALTNLKAVVEASGSAVNKVIKTTVFLKDMNHFAAMNEVYAEFFGEHKPARSAVEVARLPKDVLVEVECIALAD</sequence>
<dbReference type="PANTHER" id="PTHR11803:SF58">
    <property type="entry name" value="PROTEIN HMF1-RELATED"/>
    <property type="match status" value="1"/>
</dbReference>
<dbReference type="Gene3D" id="3.30.1330.40">
    <property type="entry name" value="RutC-like"/>
    <property type="match status" value="1"/>
</dbReference>
<dbReference type="GO" id="GO:0005829">
    <property type="term" value="C:cytosol"/>
    <property type="evidence" value="ECO:0007669"/>
    <property type="project" value="TreeGrafter"/>
</dbReference>
<reference evidence="2" key="1">
    <citation type="submission" date="2021-01" db="EMBL/GenBank/DDBJ databases">
        <authorList>
            <person name="Kaushik A."/>
        </authorList>
    </citation>
    <scope>NUCLEOTIDE SEQUENCE</scope>
    <source>
        <strain evidence="2">AG6-10EEA</strain>
    </source>
</reference>
<organism evidence="2 3">
    <name type="scientific">Rhizoctonia solani</name>
    <dbReference type="NCBI Taxonomy" id="456999"/>
    <lineage>
        <taxon>Eukaryota</taxon>
        <taxon>Fungi</taxon>
        <taxon>Dikarya</taxon>
        <taxon>Basidiomycota</taxon>
        <taxon>Agaricomycotina</taxon>
        <taxon>Agaricomycetes</taxon>
        <taxon>Cantharellales</taxon>
        <taxon>Ceratobasidiaceae</taxon>
        <taxon>Rhizoctonia</taxon>
    </lineage>
</organism>